<keyword evidence="2" id="KW-1185">Reference proteome</keyword>
<name>A0A6J8C3Z2_MYTCO</name>
<dbReference type="AlphaFoldDB" id="A0A6J8C3Z2"/>
<accession>A0A6J8C3Z2</accession>
<dbReference type="OrthoDB" id="5968689at2759"/>
<organism evidence="1 2">
    <name type="scientific">Mytilus coruscus</name>
    <name type="common">Sea mussel</name>
    <dbReference type="NCBI Taxonomy" id="42192"/>
    <lineage>
        <taxon>Eukaryota</taxon>
        <taxon>Metazoa</taxon>
        <taxon>Spiralia</taxon>
        <taxon>Lophotrochozoa</taxon>
        <taxon>Mollusca</taxon>
        <taxon>Bivalvia</taxon>
        <taxon>Autobranchia</taxon>
        <taxon>Pteriomorphia</taxon>
        <taxon>Mytilida</taxon>
        <taxon>Mytiloidea</taxon>
        <taxon>Mytilidae</taxon>
        <taxon>Mytilinae</taxon>
        <taxon>Mytilus</taxon>
    </lineage>
</organism>
<protein>
    <submittedName>
        <fullName evidence="1">Uncharacterized protein</fullName>
    </submittedName>
</protein>
<dbReference type="Proteomes" id="UP000507470">
    <property type="component" value="Unassembled WGS sequence"/>
</dbReference>
<evidence type="ECO:0000313" key="1">
    <source>
        <dbReference type="EMBL" id="CAC5390442.1"/>
    </source>
</evidence>
<reference evidence="1 2" key="1">
    <citation type="submission" date="2020-06" db="EMBL/GenBank/DDBJ databases">
        <authorList>
            <person name="Li R."/>
            <person name="Bekaert M."/>
        </authorList>
    </citation>
    <scope>NUCLEOTIDE SEQUENCE [LARGE SCALE GENOMIC DNA]</scope>
    <source>
        <strain evidence="2">wild</strain>
    </source>
</reference>
<dbReference type="EMBL" id="CACVKT020004528">
    <property type="protein sequence ID" value="CAC5390442.1"/>
    <property type="molecule type" value="Genomic_DNA"/>
</dbReference>
<proteinExistence type="predicted"/>
<gene>
    <name evidence="1" type="ORF">MCOR_25539</name>
</gene>
<sequence>MPQRVRRTPREATQQLQPVARNLRRCPPIDVDEAPIKSRKRRVDHQIQHPELNIQVDEPQLAALVILVVNVLCLEEVQRKKTRLRTSIDDDDYDYLLIFRNCNLSEYIEYKRNRPSCFVHVNDAFMHELFPDIEMVDGKYLPSSLLSEIKPEAFKHVGDIIRLLLRNRNTIFIDQKIKPGLSITIYEDSRCSDPDITLPDASKTLLKTLADSLDKAIHDNPSASTEKINQFLEKYRALSQPLNDNYKQFLNENRLKETFSVRCENDDKIGVNEIKIFYSCKKHKDYIHMFPIKGKPKGLDKWIKRERKSHWPPEDTVIRISNCQFFLVAKPASVKADKSKGFCLAYTTAEKELSEALRTVQKRVLLIVKAFNKCTLRNYSKIVTSFHWKTGFQRVKINQSLNKTQK</sequence>
<evidence type="ECO:0000313" key="2">
    <source>
        <dbReference type="Proteomes" id="UP000507470"/>
    </source>
</evidence>